<evidence type="ECO:0000256" key="2">
    <source>
        <dbReference type="ARBA" id="ARBA00020515"/>
    </source>
</evidence>
<feature type="domain" description="ABC transmembrane type-1" evidence="9">
    <location>
        <begin position="65"/>
        <end position="259"/>
    </location>
</feature>
<dbReference type="InterPro" id="IPR035906">
    <property type="entry name" value="MetI-like_sf"/>
</dbReference>
<dbReference type="Proteomes" id="UP000324209">
    <property type="component" value="Chromosome"/>
</dbReference>
<dbReference type="CDD" id="cd06261">
    <property type="entry name" value="TM_PBP2"/>
    <property type="match status" value="1"/>
</dbReference>
<feature type="transmembrane region" description="Helical" evidence="8">
    <location>
        <begin position="238"/>
        <end position="259"/>
    </location>
</feature>
<evidence type="ECO:0000256" key="3">
    <source>
        <dbReference type="ARBA" id="ARBA00022448"/>
    </source>
</evidence>
<feature type="transmembrane region" description="Helical" evidence="8">
    <location>
        <begin position="60"/>
        <end position="88"/>
    </location>
</feature>
<reference evidence="10 11" key="1">
    <citation type="submission" date="2019-02" db="EMBL/GenBank/DDBJ databases">
        <title>Complete Genome Sequence and Methylome Analysis of free living Spirochaetas.</title>
        <authorList>
            <person name="Fomenkov A."/>
            <person name="Dubinina G."/>
            <person name="Leshcheva N."/>
            <person name="Mikheeva N."/>
            <person name="Grabovich M."/>
            <person name="Vincze T."/>
            <person name="Roberts R.J."/>
        </authorList>
    </citation>
    <scope>NUCLEOTIDE SEQUENCE [LARGE SCALE GENOMIC DNA]</scope>
    <source>
        <strain evidence="10 11">K2</strain>
    </source>
</reference>
<evidence type="ECO:0000256" key="5">
    <source>
        <dbReference type="ARBA" id="ARBA00022692"/>
    </source>
</evidence>
<accession>A0A5C1QS92</accession>
<keyword evidence="6 8" id="KW-1133">Transmembrane helix</keyword>
<comment type="similarity">
    <text evidence="8">Belongs to the binding-protein-dependent transport system permease family.</text>
</comment>
<keyword evidence="4" id="KW-1003">Cell membrane</keyword>
<dbReference type="OrthoDB" id="9773467at2"/>
<dbReference type="GO" id="GO:0055085">
    <property type="term" value="P:transmembrane transport"/>
    <property type="evidence" value="ECO:0007669"/>
    <property type="project" value="InterPro"/>
</dbReference>
<keyword evidence="11" id="KW-1185">Reference proteome</keyword>
<dbReference type="InterPro" id="IPR000515">
    <property type="entry name" value="MetI-like"/>
</dbReference>
<dbReference type="RefSeq" id="WP_149487521.1">
    <property type="nucleotide sequence ID" value="NZ_CP036150.1"/>
</dbReference>
<keyword evidence="5 8" id="KW-0812">Transmembrane</keyword>
<evidence type="ECO:0000313" key="10">
    <source>
        <dbReference type="EMBL" id="QEN09446.1"/>
    </source>
</evidence>
<dbReference type="PANTHER" id="PTHR43744">
    <property type="entry name" value="ABC TRANSPORTER PERMEASE PROTEIN MG189-RELATED-RELATED"/>
    <property type="match status" value="1"/>
</dbReference>
<evidence type="ECO:0000259" key="9">
    <source>
        <dbReference type="PROSITE" id="PS50928"/>
    </source>
</evidence>
<dbReference type="GO" id="GO:0005886">
    <property type="term" value="C:plasma membrane"/>
    <property type="evidence" value="ECO:0007669"/>
    <property type="project" value="UniProtKB-SubCell"/>
</dbReference>
<dbReference type="PANTHER" id="PTHR43744:SF8">
    <property type="entry name" value="SN-GLYCEROL-3-PHOSPHATE TRANSPORT SYSTEM PERMEASE PROTEIN UGPE"/>
    <property type="match status" value="1"/>
</dbReference>
<dbReference type="EMBL" id="CP036150">
    <property type="protein sequence ID" value="QEN09446.1"/>
    <property type="molecule type" value="Genomic_DNA"/>
</dbReference>
<evidence type="ECO:0000256" key="6">
    <source>
        <dbReference type="ARBA" id="ARBA00022989"/>
    </source>
</evidence>
<feature type="transmembrane region" description="Helical" evidence="8">
    <location>
        <begin position="181"/>
        <end position="200"/>
    </location>
</feature>
<keyword evidence="3 8" id="KW-0813">Transport</keyword>
<dbReference type="AlphaFoldDB" id="A0A5C1QS92"/>
<protein>
    <recommendedName>
        <fullName evidence="2">sn-glycerol-3-phosphate transport system permease protein UgpE</fullName>
    </recommendedName>
</protein>
<proteinExistence type="inferred from homology"/>
<feature type="transmembrane region" description="Helical" evidence="8">
    <location>
        <begin position="100"/>
        <end position="122"/>
    </location>
</feature>
<evidence type="ECO:0000256" key="4">
    <source>
        <dbReference type="ARBA" id="ARBA00022475"/>
    </source>
</evidence>
<dbReference type="SUPFAM" id="SSF161098">
    <property type="entry name" value="MetI-like"/>
    <property type="match status" value="1"/>
</dbReference>
<keyword evidence="7 8" id="KW-0472">Membrane</keyword>
<organism evidence="10 11">
    <name type="scientific">Oceanispirochaeta crateris</name>
    <dbReference type="NCBI Taxonomy" id="2518645"/>
    <lineage>
        <taxon>Bacteria</taxon>
        <taxon>Pseudomonadati</taxon>
        <taxon>Spirochaetota</taxon>
        <taxon>Spirochaetia</taxon>
        <taxon>Spirochaetales</taxon>
        <taxon>Spirochaetaceae</taxon>
        <taxon>Oceanispirochaeta</taxon>
    </lineage>
</organism>
<dbReference type="Pfam" id="PF00528">
    <property type="entry name" value="BPD_transp_1"/>
    <property type="match status" value="1"/>
</dbReference>
<name>A0A5C1QS92_9SPIO</name>
<evidence type="ECO:0000313" key="11">
    <source>
        <dbReference type="Proteomes" id="UP000324209"/>
    </source>
</evidence>
<sequence>MSNTSILSFSGWKKKTLQAVMIIIALCWLIPVVSAVYRSFRFMGFQNYVYVLTTRINGIYFVQALLNSFIIAAVAVSLTVSVSSLAGFCFSKIDFRLNRLFYLLTLCLLAIPGVTILIPLFFTIKNLNLMNTHLAVALPEVALTLPFGVLLMRNSFDAIDNAYLEAATIDGANYFQAFIKIYFPMNIGTTINLAILQFIWSFQDFLLPNYFISKKAIMTTTQLISSFNRAMTVTPKDLGAFSASLVLLAMPILVVYLIFSRYIKSGLTSGGLKG</sequence>
<evidence type="ECO:0000256" key="1">
    <source>
        <dbReference type="ARBA" id="ARBA00004651"/>
    </source>
</evidence>
<dbReference type="KEGG" id="ock:EXM22_16200"/>
<evidence type="ECO:0000256" key="8">
    <source>
        <dbReference type="RuleBase" id="RU363032"/>
    </source>
</evidence>
<comment type="subcellular location">
    <subcellularLocation>
        <location evidence="1 8">Cell membrane</location>
        <topology evidence="1 8">Multi-pass membrane protein</topology>
    </subcellularLocation>
</comment>
<feature type="transmembrane region" description="Helical" evidence="8">
    <location>
        <begin position="20"/>
        <end position="40"/>
    </location>
</feature>
<evidence type="ECO:0000256" key="7">
    <source>
        <dbReference type="ARBA" id="ARBA00023136"/>
    </source>
</evidence>
<gene>
    <name evidence="10" type="ORF">EXM22_16200</name>
</gene>
<dbReference type="PROSITE" id="PS50928">
    <property type="entry name" value="ABC_TM1"/>
    <property type="match status" value="1"/>
</dbReference>
<dbReference type="Gene3D" id="1.10.3720.10">
    <property type="entry name" value="MetI-like"/>
    <property type="match status" value="1"/>
</dbReference>